<reference evidence="7" key="2">
    <citation type="submission" date="2021-04" db="EMBL/GenBank/DDBJ databases">
        <authorList>
            <person name="Gilroy R."/>
        </authorList>
    </citation>
    <scope>NUCLEOTIDE SEQUENCE</scope>
    <source>
        <strain evidence="7">ChiGjej6B6-1540</strain>
    </source>
</reference>
<organism evidence="7 8">
    <name type="scientific">Candidatus Flavonifractor merdipullorum</name>
    <dbReference type="NCBI Taxonomy" id="2838590"/>
    <lineage>
        <taxon>Bacteria</taxon>
        <taxon>Bacillati</taxon>
        <taxon>Bacillota</taxon>
        <taxon>Clostridia</taxon>
        <taxon>Eubacteriales</taxon>
        <taxon>Oscillospiraceae</taxon>
        <taxon>Flavonifractor</taxon>
    </lineage>
</organism>
<feature type="transmembrane region" description="Helical" evidence="6">
    <location>
        <begin position="12"/>
        <end position="37"/>
    </location>
</feature>
<dbReference type="EMBL" id="DXGA01000101">
    <property type="protein sequence ID" value="HIW93835.1"/>
    <property type="molecule type" value="Genomic_DNA"/>
</dbReference>
<keyword evidence="6" id="KW-1003">Cell membrane</keyword>
<dbReference type="PANTHER" id="PTHR43701">
    <property type="entry name" value="MEMBRANE TRANSPORTER PROTEIN MJ0441-RELATED"/>
    <property type="match status" value="1"/>
</dbReference>
<keyword evidence="5 6" id="KW-0472">Membrane</keyword>
<evidence type="ECO:0000256" key="5">
    <source>
        <dbReference type="ARBA" id="ARBA00023136"/>
    </source>
</evidence>
<dbReference type="Proteomes" id="UP000824192">
    <property type="component" value="Unassembled WGS sequence"/>
</dbReference>
<evidence type="ECO:0000256" key="2">
    <source>
        <dbReference type="ARBA" id="ARBA00009142"/>
    </source>
</evidence>
<evidence type="ECO:0000313" key="8">
    <source>
        <dbReference type="Proteomes" id="UP000824192"/>
    </source>
</evidence>
<comment type="similarity">
    <text evidence="2 6">Belongs to the 4-toluene sulfonate uptake permease (TSUP) (TC 2.A.102) family.</text>
</comment>
<dbReference type="InterPro" id="IPR051598">
    <property type="entry name" value="TSUP/Inactive_protease-like"/>
</dbReference>
<proteinExistence type="inferred from homology"/>
<evidence type="ECO:0000256" key="4">
    <source>
        <dbReference type="ARBA" id="ARBA00022989"/>
    </source>
</evidence>
<comment type="subcellular location">
    <subcellularLocation>
        <location evidence="6">Cell membrane</location>
        <topology evidence="6">Multi-pass membrane protein</topology>
    </subcellularLocation>
    <subcellularLocation>
        <location evidence="1">Membrane</location>
        <topology evidence="1">Multi-pass membrane protein</topology>
    </subcellularLocation>
</comment>
<protein>
    <recommendedName>
        <fullName evidence="6">Probable membrane transporter protein</fullName>
    </recommendedName>
</protein>
<evidence type="ECO:0000256" key="1">
    <source>
        <dbReference type="ARBA" id="ARBA00004141"/>
    </source>
</evidence>
<dbReference type="PANTHER" id="PTHR43701:SF2">
    <property type="entry name" value="MEMBRANE TRANSPORTER PROTEIN YJNA-RELATED"/>
    <property type="match status" value="1"/>
</dbReference>
<feature type="transmembrane region" description="Helical" evidence="6">
    <location>
        <begin position="75"/>
        <end position="96"/>
    </location>
</feature>
<dbReference type="Pfam" id="PF01925">
    <property type="entry name" value="TauE"/>
    <property type="match status" value="1"/>
</dbReference>
<evidence type="ECO:0000256" key="6">
    <source>
        <dbReference type="RuleBase" id="RU363041"/>
    </source>
</evidence>
<accession>A0A9D1RUH9</accession>
<reference evidence="7" key="1">
    <citation type="journal article" date="2021" name="PeerJ">
        <title>Extensive microbial diversity within the chicken gut microbiome revealed by metagenomics and culture.</title>
        <authorList>
            <person name="Gilroy R."/>
            <person name="Ravi A."/>
            <person name="Getino M."/>
            <person name="Pursley I."/>
            <person name="Horton D.L."/>
            <person name="Alikhan N.F."/>
            <person name="Baker D."/>
            <person name="Gharbi K."/>
            <person name="Hall N."/>
            <person name="Watson M."/>
            <person name="Adriaenssens E.M."/>
            <person name="Foster-Nyarko E."/>
            <person name="Jarju S."/>
            <person name="Secka A."/>
            <person name="Antonio M."/>
            <person name="Oren A."/>
            <person name="Chaudhuri R.R."/>
            <person name="La Ragione R."/>
            <person name="Hildebrand F."/>
            <person name="Pallen M.J."/>
        </authorList>
    </citation>
    <scope>NUCLEOTIDE SEQUENCE</scope>
    <source>
        <strain evidence="7">ChiGjej6B6-1540</strain>
    </source>
</reference>
<sequence>MKRFGTERLWALLSGGGAGLLNGLFGGGGGTVLVPLLREKCGLDQRRAFATSVAVILPLCVLSAGIYLWRGGMDWAVAWPYLAGGCLGGVLGGRWFKGARMDWLRRIFALLLLYGGLRSLLA</sequence>
<evidence type="ECO:0000313" key="7">
    <source>
        <dbReference type="EMBL" id="HIW93835.1"/>
    </source>
</evidence>
<dbReference type="GO" id="GO:0005886">
    <property type="term" value="C:plasma membrane"/>
    <property type="evidence" value="ECO:0007669"/>
    <property type="project" value="UniProtKB-SubCell"/>
</dbReference>
<keyword evidence="4 6" id="KW-1133">Transmembrane helix</keyword>
<keyword evidence="3 6" id="KW-0812">Transmembrane</keyword>
<dbReference type="AlphaFoldDB" id="A0A9D1RUH9"/>
<feature type="transmembrane region" description="Helical" evidence="6">
    <location>
        <begin position="49"/>
        <end position="69"/>
    </location>
</feature>
<comment type="caution">
    <text evidence="7">The sequence shown here is derived from an EMBL/GenBank/DDBJ whole genome shotgun (WGS) entry which is preliminary data.</text>
</comment>
<gene>
    <name evidence="7" type="ORF">H9868_04755</name>
</gene>
<evidence type="ECO:0000256" key="3">
    <source>
        <dbReference type="ARBA" id="ARBA00022692"/>
    </source>
</evidence>
<name>A0A9D1RUH9_9FIRM</name>
<dbReference type="InterPro" id="IPR002781">
    <property type="entry name" value="TM_pro_TauE-like"/>
</dbReference>